<dbReference type="SUPFAM" id="SSF51246">
    <property type="entry name" value="Rudiment single hybrid motif"/>
    <property type="match status" value="1"/>
</dbReference>
<dbReference type="InterPro" id="IPR020560">
    <property type="entry name" value="PRibGlycinamide_synth_C-dom"/>
</dbReference>
<keyword evidence="6" id="KW-0479">Metal-binding</keyword>
<dbReference type="EMBL" id="JANJZL010000007">
    <property type="protein sequence ID" value="MCR2044571.1"/>
    <property type="molecule type" value="Genomic_DNA"/>
</dbReference>
<evidence type="ECO:0000256" key="2">
    <source>
        <dbReference type="ARBA" id="ARBA00001946"/>
    </source>
</evidence>
<dbReference type="SMART" id="SM01209">
    <property type="entry name" value="GARS_A"/>
    <property type="match status" value="1"/>
</dbReference>
<organism evidence="17 18">
    <name type="scientific">Anaerosalibacter massiliensis</name>
    <dbReference type="NCBI Taxonomy" id="1347392"/>
    <lineage>
        <taxon>Bacteria</taxon>
        <taxon>Bacillati</taxon>
        <taxon>Bacillota</taxon>
        <taxon>Tissierellia</taxon>
        <taxon>Tissierellales</taxon>
        <taxon>Sporanaerobacteraceae</taxon>
        <taxon>Anaerosalibacter</taxon>
    </lineage>
</organism>
<dbReference type="FunFam" id="3.90.600.10:FF:000001">
    <property type="entry name" value="Trifunctional purine biosynthetic protein adenosine-3"/>
    <property type="match status" value="1"/>
</dbReference>
<proteinExistence type="inferred from homology"/>
<dbReference type="Pfam" id="PF01071">
    <property type="entry name" value="GARS_A"/>
    <property type="match status" value="1"/>
</dbReference>
<dbReference type="FunFam" id="3.30.1490.20:FF:000006">
    <property type="entry name" value="phosphoribosylamine--glycine ligase, chloroplastic-like"/>
    <property type="match status" value="1"/>
</dbReference>
<dbReference type="PROSITE" id="PS50975">
    <property type="entry name" value="ATP_GRASP"/>
    <property type="match status" value="1"/>
</dbReference>
<dbReference type="EC" id="6.3.4.13" evidence="4 14"/>
<dbReference type="InterPro" id="IPR020562">
    <property type="entry name" value="PRibGlycinamide_synth_N"/>
</dbReference>
<dbReference type="PANTHER" id="PTHR43472">
    <property type="entry name" value="PHOSPHORIBOSYLAMINE--GLYCINE LIGASE"/>
    <property type="match status" value="1"/>
</dbReference>
<evidence type="ECO:0000256" key="8">
    <source>
        <dbReference type="ARBA" id="ARBA00022755"/>
    </source>
</evidence>
<dbReference type="InterPro" id="IPR020559">
    <property type="entry name" value="PRibGlycinamide_synth_CS"/>
</dbReference>
<evidence type="ECO:0000259" key="16">
    <source>
        <dbReference type="PROSITE" id="PS50975"/>
    </source>
</evidence>
<dbReference type="HAMAP" id="MF_00138">
    <property type="entry name" value="GARS"/>
    <property type="match status" value="1"/>
</dbReference>
<dbReference type="Gene3D" id="3.90.600.10">
    <property type="entry name" value="Phosphoribosylglycinamide synthetase, C-terminal domain"/>
    <property type="match status" value="1"/>
</dbReference>
<dbReference type="GO" id="GO:0006189">
    <property type="term" value="P:'de novo' IMP biosynthetic process"/>
    <property type="evidence" value="ECO:0007669"/>
    <property type="project" value="UniProtKB-UniRule"/>
</dbReference>
<keyword evidence="8 14" id="KW-0658">Purine biosynthesis</keyword>
<comment type="caution">
    <text evidence="17">The sequence shown here is derived from an EMBL/GenBank/DDBJ whole genome shotgun (WGS) entry which is preliminary data.</text>
</comment>
<dbReference type="GO" id="GO:0004637">
    <property type="term" value="F:phosphoribosylamine-glycine ligase activity"/>
    <property type="evidence" value="ECO:0007669"/>
    <property type="project" value="UniProtKB-UniRule"/>
</dbReference>
<dbReference type="GO" id="GO:0005524">
    <property type="term" value="F:ATP binding"/>
    <property type="evidence" value="ECO:0007669"/>
    <property type="project" value="UniProtKB-UniRule"/>
</dbReference>
<dbReference type="InterPro" id="IPR020561">
    <property type="entry name" value="PRibGlycinamid_synth_ATP-grasp"/>
</dbReference>
<comment type="pathway">
    <text evidence="3 14">Purine metabolism; IMP biosynthesis via de novo pathway; N(1)-(5-phospho-D-ribosyl)glycinamide from 5-phospho-alpha-D-ribose 1-diphosphate: step 2/2.</text>
</comment>
<keyword evidence="5 14" id="KW-0436">Ligase</keyword>
<dbReference type="SMART" id="SM01210">
    <property type="entry name" value="GARS_C"/>
    <property type="match status" value="1"/>
</dbReference>
<evidence type="ECO:0000313" key="17">
    <source>
        <dbReference type="EMBL" id="MCR2044571.1"/>
    </source>
</evidence>
<accession>A0A9X2MP36</accession>
<evidence type="ECO:0000256" key="15">
    <source>
        <dbReference type="PROSITE-ProRule" id="PRU00409"/>
    </source>
</evidence>
<evidence type="ECO:0000256" key="4">
    <source>
        <dbReference type="ARBA" id="ARBA00013255"/>
    </source>
</evidence>
<dbReference type="FunFam" id="3.40.50.20:FF:000006">
    <property type="entry name" value="Phosphoribosylamine--glycine ligase, chloroplastic"/>
    <property type="match status" value="1"/>
</dbReference>
<dbReference type="SUPFAM" id="SSF56059">
    <property type="entry name" value="Glutathione synthetase ATP-binding domain-like"/>
    <property type="match status" value="1"/>
</dbReference>
<dbReference type="InterPro" id="IPR013815">
    <property type="entry name" value="ATP_grasp_subdomain_1"/>
</dbReference>
<dbReference type="Pfam" id="PF02844">
    <property type="entry name" value="GARS_N"/>
    <property type="match status" value="1"/>
</dbReference>
<keyword evidence="18" id="KW-1185">Reference proteome</keyword>
<evidence type="ECO:0000256" key="6">
    <source>
        <dbReference type="ARBA" id="ARBA00022723"/>
    </source>
</evidence>
<dbReference type="Proteomes" id="UP001142078">
    <property type="component" value="Unassembled WGS sequence"/>
</dbReference>
<feature type="domain" description="ATP-grasp" evidence="16">
    <location>
        <begin position="107"/>
        <end position="313"/>
    </location>
</feature>
<comment type="similarity">
    <text evidence="11 14">Belongs to the GARS family.</text>
</comment>
<dbReference type="InterPro" id="IPR037123">
    <property type="entry name" value="PRibGlycinamide_synth_C_sf"/>
</dbReference>
<dbReference type="Gene3D" id="3.30.1490.20">
    <property type="entry name" value="ATP-grasp fold, A domain"/>
    <property type="match status" value="1"/>
</dbReference>
<dbReference type="NCBIfam" id="TIGR00877">
    <property type="entry name" value="purD"/>
    <property type="match status" value="1"/>
</dbReference>
<keyword evidence="7 15" id="KW-0547">Nucleotide-binding</keyword>
<protein>
    <recommendedName>
        <fullName evidence="4 14">Phosphoribosylamine--glycine ligase</fullName>
        <ecNumber evidence="4 14">6.3.4.13</ecNumber>
    </recommendedName>
    <alternativeName>
        <fullName evidence="14">GARS</fullName>
    </alternativeName>
    <alternativeName>
        <fullName evidence="13 14">Phosphoribosylglycinamide synthetase</fullName>
    </alternativeName>
    <alternativeName>
        <fullName evidence="12 14">glycinamide ribonucleotide synthetase</fullName>
    </alternativeName>
</protein>
<reference evidence="17" key="1">
    <citation type="submission" date="2022-07" db="EMBL/GenBank/DDBJ databases">
        <title>Enhanced cultured diversity of the mouse gut microbiota enables custom-made synthetic communities.</title>
        <authorList>
            <person name="Afrizal A."/>
        </authorList>
    </citation>
    <scope>NUCLEOTIDE SEQUENCE</scope>
    <source>
        <strain evidence="17">DSM 29482</strain>
    </source>
</reference>
<dbReference type="Gene3D" id="3.40.50.20">
    <property type="match status" value="1"/>
</dbReference>
<dbReference type="InterPro" id="IPR011761">
    <property type="entry name" value="ATP-grasp"/>
</dbReference>
<dbReference type="SUPFAM" id="SSF52440">
    <property type="entry name" value="PreATP-grasp domain"/>
    <property type="match status" value="1"/>
</dbReference>
<dbReference type="AlphaFoldDB" id="A0A9X2MP36"/>
<evidence type="ECO:0000256" key="13">
    <source>
        <dbReference type="ARBA" id="ARBA00042864"/>
    </source>
</evidence>
<sequence>MKVLVIGSGGREHALCYKLSKSSRVSKIYCAPGNGGTLQVAENVNINPKDTDLLLDFALSKSIDLTIVGPEDPLVNGIVDRFNENGLKIFGPEKKSAVLEGSKIISKEFMEKYNIPTGKYRVFKDVNDAINFLDEISYPIVVKADGLCAGKGVIICKNKDEGIKAIEKIMIDKKFGSSGEQIIIEEFLEGEETSLLCFVSQNNIFPMESARDYKKIFEGDKGPNTGGVGCFSPNPIMTYKLKKEIENTILKNIKIGLKNEGMNFKGILFIGLMLTKKGPQVLEFNVRFGDPETEVVLPRLESDILDILEKTMDGSLKSEDLKWTNKECITVVITSEGYPEEYKKGKEINGLENLDKDIIVFHNGTKVEDGKLVTNGGRVMSITCLGNTLEEAKKTVYRNIDKIKFDGMCYRKDIGIIENNI</sequence>
<dbReference type="Gene3D" id="3.30.470.20">
    <property type="entry name" value="ATP-grasp fold, B domain"/>
    <property type="match status" value="1"/>
</dbReference>
<evidence type="ECO:0000256" key="9">
    <source>
        <dbReference type="ARBA" id="ARBA00022840"/>
    </source>
</evidence>
<dbReference type="OrthoDB" id="9807240at2"/>
<evidence type="ECO:0000313" key="18">
    <source>
        <dbReference type="Proteomes" id="UP001142078"/>
    </source>
</evidence>
<dbReference type="PANTHER" id="PTHR43472:SF1">
    <property type="entry name" value="PHOSPHORIBOSYLAMINE--GLYCINE LIGASE, CHLOROPLASTIC"/>
    <property type="match status" value="1"/>
</dbReference>
<dbReference type="InterPro" id="IPR016185">
    <property type="entry name" value="PreATP-grasp_dom_sf"/>
</dbReference>
<gene>
    <name evidence="14 17" type="primary">purD</name>
    <name evidence="17" type="ORF">NSA23_10660</name>
</gene>
<dbReference type="InterPro" id="IPR011054">
    <property type="entry name" value="Rudment_hybrid_motif"/>
</dbReference>
<evidence type="ECO:0000256" key="12">
    <source>
        <dbReference type="ARBA" id="ARBA00042242"/>
    </source>
</evidence>
<evidence type="ECO:0000256" key="10">
    <source>
        <dbReference type="ARBA" id="ARBA00023211"/>
    </source>
</evidence>
<comment type="catalytic activity">
    <reaction evidence="14">
        <text>5-phospho-beta-D-ribosylamine + glycine + ATP = N(1)-(5-phospho-beta-D-ribosyl)glycinamide + ADP + phosphate + H(+)</text>
        <dbReference type="Rhea" id="RHEA:17453"/>
        <dbReference type="ChEBI" id="CHEBI:15378"/>
        <dbReference type="ChEBI" id="CHEBI:30616"/>
        <dbReference type="ChEBI" id="CHEBI:43474"/>
        <dbReference type="ChEBI" id="CHEBI:57305"/>
        <dbReference type="ChEBI" id="CHEBI:58681"/>
        <dbReference type="ChEBI" id="CHEBI:143788"/>
        <dbReference type="ChEBI" id="CHEBI:456216"/>
        <dbReference type="EC" id="6.3.4.13"/>
    </reaction>
</comment>
<dbReference type="InterPro" id="IPR000115">
    <property type="entry name" value="PRibGlycinamide_synth"/>
</dbReference>
<evidence type="ECO:0000256" key="14">
    <source>
        <dbReference type="HAMAP-Rule" id="MF_00138"/>
    </source>
</evidence>
<keyword evidence="10" id="KW-0464">Manganese</keyword>
<dbReference type="PROSITE" id="PS00184">
    <property type="entry name" value="GARS"/>
    <property type="match status" value="1"/>
</dbReference>
<dbReference type="GO" id="GO:0009113">
    <property type="term" value="P:purine nucleobase biosynthetic process"/>
    <property type="evidence" value="ECO:0007669"/>
    <property type="project" value="InterPro"/>
</dbReference>
<evidence type="ECO:0000256" key="3">
    <source>
        <dbReference type="ARBA" id="ARBA00005174"/>
    </source>
</evidence>
<comment type="cofactor">
    <cofactor evidence="2">
        <name>Mg(2+)</name>
        <dbReference type="ChEBI" id="CHEBI:18420"/>
    </cofactor>
</comment>
<keyword evidence="9 15" id="KW-0067">ATP-binding</keyword>
<dbReference type="Pfam" id="PF02843">
    <property type="entry name" value="GARS_C"/>
    <property type="match status" value="1"/>
</dbReference>
<name>A0A9X2MP36_9FIRM</name>
<dbReference type="RefSeq" id="WP_042678620.1">
    <property type="nucleotide sequence ID" value="NZ_CABKTM010000007.1"/>
</dbReference>
<comment type="cofactor">
    <cofactor evidence="1">
        <name>Mn(2+)</name>
        <dbReference type="ChEBI" id="CHEBI:29035"/>
    </cofactor>
</comment>
<dbReference type="GO" id="GO:0046872">
    <property type="term" value="F:metal ion binding"/>
    <property type="evidence" value="ECO:0007669"/>
    <property type="project" value="UniProtKB-KW"/>
</dbReference>
<evidence type="ECO:0000256" key="1">
    <source>
        <dbReference type="ARBA" id="ARBA00001936"/>
    </source>
</evidence>
<evidence type="ECO:0000256" key="5">
    <source>
        <dbReference type="ARBA" id="ARBA00022598"/>
    </source>
</evidence>
<evidence type="ECO:0000256" key="7">
    <source>
        <dbReference type="ARBA" id="ARBA00022741"/>
    </source>
</evidence>
<evidence type="ECO:0000256" key="11">
    <source>
        <dbReference type="ARBA" id="ARBA00038345"/>
    </source>
</evidence>